<dbReference type="STRING" id="1884381.SAMN05518846_102245"/>
<dbReference type="EMBL" id="FORT01000002">
    <property type="protein sequence ID" value="SFJ15979.1"/>
    <property type="molecule type" value="Genomic_DNA"/>
</dbReference>
<dbReference type="Pfam" id="PF01047">
    <property type="entry name" value="MarR"/>
    <property type="match status" value="1"/>
</dbReference>
<sequence length="157" mass="18267">MEFDYVNALTHIMGHVMKLHRHNLDLLIQKYDVYPGQPPLLMRLYRHGGMMQKDLARSMNVQPATLTVMINRMEKSGLVTRQADPNDQRVSRVYLTEKGKVATRAVKEALQLLETRCFENFTDEETALLRNMLTRLHTDLEAFQLEYSEKRSGDAQE</sequence>
<dbReference type="SUPFAM" id="SSF46785">
    <property type="entry name" value="Winged helix' DNA-binding domain"/>
    <property type="match status" value="1"/>
</dbReference>
<evidence type="ECO:0000256" key="3">
    <source>
        <dbReference type="ARBA" id="ARBA00023163"/>
    </source>
</evidence>
<keyword evidence="3" id="KW-0804">Transcription</keyword>
<accession>A0A1I3P3G4</accession>
<dbReference type="PANTHER" id="PTHR42756">
    <property type="entry name" value="TRANSCRIPTIONAL REGULATOR, MARR"/>
    <property type="match status" value="1"/>
</dbReference>
<dbReference type="PANTHER" id="PTHR42756:SF1">
    <property type="entry name" value="TRANSCRIPTIONAL REPRESSOR OF EMRAB OPERON"/>
    <property type="match status" value="1"/>
</dbReference>
<dbReference type="InterPro" id="IPR036390">
    <property type="entry name" value="WH_DNA-bd_sf"/>
</dbReference>
<dbReference type="Gene3D" id="1.10.10.10">
    <property type="entry name" value="Winged helix-like DNA-binding domain superfamily/Winged helix DNA-binding domain"/>
    <property type="match status" value="1"/>
</dbReference>
<keyword evidence="1" id="KW-0805">Transcription regulation</keyword>
<proteinExistence type="predicted"/>
<dbReference type="RefSeq" id="WP_092266761.1">
    <property type="nucleotide sequence ID" value="NZ_CP176856.1"/>
</dbReference>
<keyword evidence="2 5" id="KW-0238">DNA-binding</keyword>
<evidence type="ECO:0000313" key="6">
    <source>
        <dbReference type="Proteomes" id="UP000198915"/>
    </source>
</evidence>
<dbReference type="GO" id="GO:0003700">
    <property type="term" value="F:DNA-binding transcription factor activity"/>
    <property type="evidence" value="ECO:0007669"/>
    <property type="project" value="InterPro"/>
</dbReference>
<evidence type="ECO:0000256" key="1">
    <source>
        <dbReference type="ARBA" id="ARBA00023015"/>
    </source>
</evidence>
<dbReference type="AlphaFoldDB" id="A0A1I3P3G4"/>
<dbReference type="InterPro" id="IPR000835">
    <property type="entry name" value="HTH_MarR-typ"/>
</dbReference>
<dbReference type="InterPro" id="IPR036388">
    <property type="entry name" value="WH-like_DNA-bd_sf"/>
</dbReference>
<evidence type="ECO:0000256" key="2">
    <source>
        <dbReference type="ARBA" id="ARBA00023125"/>
    </source>
</evidence>
<dbReference type="PRINTS" id="PR00598">
    <property type="entry name" value="HTHMARR"/>
</dbReference>
<keyword evidence="6" id="KW-1185">Reference proteome</keyword>
<evidence type="ECO:0000259" key="4">
    <source>
        <dbReference type="PROSITE" id="PS50995"/>
    </source>
</evidence>
<gene>
    <name evidence="5" type="ORF">SAMN05518846_102245</name>
</gene>
<dbReference type="Proteomes" id="UP000198915">
    <property type="component" value="Unassembled WGS sequence"/>
</dbReference>
<organism evidence="5 6">
    <name type="scientific">Brevibacillus centrosporus</name>
    <dbReference type="NCBI Taxonomy" id="54910"/>
    <lineage>
        <taxon>Bacteria</taxon>
        <taxon>Bacillati</taxon>
        <taxon>Bacillota</taxon>
        <taxon>Bacilli</taxon>
        <taxon>Bacillales</taxon>
        <taxon>Paenibacillaceae</taxon>
        <taxon>Brevibacillus</taxon>
    </lineage>
</organism>
<dbReference type="PROSITE" id="PS50995">
    <property type="entry name" value="HTH_MARR_2"/>
    <property type="match status" value="1"/>
</dbReference>
<name>A0A1I3P3G4_9BACL</name>
<reference evidence="6" key="1">
    <citation type="submission" date="2016-10" db="EMBL/GenBank/DDBJ databases">
        <authorList>
            <person name="Varghese N."/>
            <person name="Submissions S."/>
        </authorList>
    </citation>
    <scope>NUCLEOTIDE SEQUENCE [LARGE SCALE GENOMIC DNA]</scope>
    <source>
        <strain evidence="6">OK042</strain>
    </source>
</reference>
<protein>
    <submittedName>
        <fullName evidence="5">DNA-binding transcriptional regulator, MarR family</fullName>
    </submittedName>
</protein>
<dbReference type="SMART" id="SM00347">
    <property type="entry name" value="HTH_MARR"/>
    <property type="match status" value="1"/>
</dbReference>
<dbReference type="GeneID" id="301131520"/>
<feature type="domain" description="HTH marR-type" evidence="4">
    <location>
        <begin position="6"/>
        <end position="138"/>
    </location>
</feature>
<dbReference type="GO" id="GO:0003677">
    <property type="term" value="F:DNA binding"/>
    <property type="evidence" value="ECO:0007669"/>
    <property type="project" value="UniProtKB-KW"/>
</dbReference>
<evidence type="ECO:0000313" key="5">
    <source>
        <dbReference type="EMBL" id="SFJ15979.1"/>
    </source>
</evidence>